<proteinExistence type="predicted"/>
<dbReference type="RefSeq" id="WP_092726703.1">
    <property type="nucleotide sequence ID" value="NZ_FNGW01000006.1"/>
</dbReference>
<feature type="domain" description="DUF1540" evidence="1">
    <location>
        <begin position="64"/>
        <end position="104"/>
    </location>
</feature>
<protein>
    <recommendedName>
        <fullName evidence="1">DUF1540 domain-containing protein</fullName>
    </recommendedName>
</protein>
<dbReference type="Pfam" id="PF07561">
    <property type="entry name" value="DUF1540"/>
    <property type="match status" value="2"/>
</dbReference>
<evidence type="ECO:0000313" key="2">
    <source>
        <dbReference type="EMBL" id="SDM19876.1"/>
    </source>
</evidence>
<dbReference type="InterPro" id="IPR011437">
    <property type="entry name" value="DUF1540"/>
</dbReference>
<organism evidence="2 3">
    <name type="scientific">Romboutsia lituseburensis DSM 797</name>
    <dbReference type="NCBI Taxonomy" id="1121325"/>
    <lineage>
        <taxon>Bacteria</taxon>
        <taxon>Bacillati</taxon>
        <taxon>Bacillota</taxon>
        <taxon>Clostridia</taxon>
        <taxon>Peptostreptococcales</taxon>
        <taxon>Peptostreptococcaceae</taxon>
        <taxon>Romboutsia</taxon>
    </lineage>
</organism>
<dbReference type="Proteomes" id="UP000199068">
    <property type="component" value="Unassembled WGS sequence"/>
</dbReference>
<dbReference type="STRING" id="1121325.SAMN04515677_106157"/>
<dbReference type="EMBL" id="FNGW01000006">
    <property type="protein sequence ID" value="SDM19876.1"/>
    <property type="molecule type" value="Genomic_DNA"/>
</dbReference>
<dbReference type="AlphaFoldDB" id="A0A1G9R9C1"/>
<sequence>MSNINCNVMNCAHNDSGVCYANKISINGKKSRTSTHTCCGSFLDAANYSNLTNNTEGNGPCSFVGCNVKTCTHNAGTVCALNNIAVTSSAPKANLYSETYCSSFKCK</sequence>
<evidence type="ECO:0000259" key="1">
    <source>
        <dbReference type="Pfam" id="PF07561"/>
    </source>
</evidence>
<reference evidence="2 3" key="1">
    <citation type="submission" date="2016-10" db="EMBL/GenBank/DDBJ databases">
        <authorList>
            <person name="de Groot N.N."/>
        </authorList>
    </citation>
    <scope>NUCLEOTIDE SEQUENCE [LARGE SCALE GENOMIC DNA]</scope>
    <source>
        <strain evidence="2 3">DSM 797</strain>
    </source>
</reference>
<keyword evidence="3" id="KW-1185">Reference proteome</keyword>
<accession>A0A1G9R9C1</accession>
<evidence type="ECO:0000313" key="3">
    <source>
        <dbReference type="Proteomes" id="UP000199068"/>
    </source>
</evidence>
<feature type="domain" description="DUF1540" evidence="1">
    <location>
        <begin position="4"/>
        <end position="42"/>
    </location>
</feature>
<name>A0A1G9R9C1_9FIRM</name>
<gene>
    <name evidence="2" type="ORF">SAMN04515677_106157</name>
</gene>